<name>A0ABQ8KAK7_9APHY</name>
<dbReference type="RefSeq" id="XP_047777064.1">
    <property type="nucleotide sequence ID" value="XM_047916590.1"/>
</dbReference>
<dbReference type="Proteomes" id="UP000814176">
    <property type="component" value="Unassembled WGS sequence"/>
</dbReference>
<feature type="signal peptide" evidence="1">
    <location>
        <begin position="1"/>
        <end position="20"/>
    </location>
</feature>
<dbReference type="GeneID" id="71997322"/>
<accession>A0ABQ8KAK7</accession>
<sequence length="117" mass="11876">MLAISIFAVALGAIVPNVAGAELFQWFSDYDCKNPVNGACVASEGECCTPPYPPGINSVYVTATDDASEISFTIFANGNCQNPVDPILQYSGSGAAGTGCYNAANAAVGSTLGGEEL</sequence>
<gene>
    <name evidence="2" type="ORF">C8Q71DRAFT_146439</name>
</gene>
<evidence type="ECO:0000313" key="3">
    <source>
        <dbReference type="Proteomes" id="UP000814176"/>
    </source>
</evidence>
<dbReference type="EMBL" id="JADCUA010000015">
    <property type="protein sequence ID" value="KAH9834533.1"/>
    <property type="molecule type" value="Genomic_DNA"/>
</dbReference>
<feature type="chain" id="PRO_5045362223" evidence="1">
    <location>
        <begin position="21"/>
        <end position="117"/>
    </location>
</feature>
<keyword evidence="1" id="KW-0732">Signal</keyword>
<comment type="caution">
    <text evidence="2">The sequence shown here is derived from an EMBL/GenBank/DDBJ whole genome shotgun (WGS) entry which is preliminary data.</text>
</comment>
<proteinExistence type="predicted"/>
<reference evidence="2 3" key="1">
    <citation type="journal article" date="2021" name="Environ. Microbiol.">
        <title>Gene family expansions and transcriptome signatures uncover fungal adaptations to wood decay.</title>
        <authorList>
            <person name="Hage H."/>
            <person name="Miyauchi S."/>
            <person name="Viragh M."/>
            <person name="Drula E."/>
            <person name="Min B."/>
            <person name="Chaduli D."/>
            <person name="Navarro D."/>
            <person name="Favel A."/>
            <person name="Norest M."/>
            <person name="Lesage-Meessen L."/>
            <person name="Balint B."/>
            <person name="Merenyi Z."/>
            <person name="de Eugenio L."/>
            <person name="Morin E."/>
            <person name="Martinez A.T."/>
            <person name="Baldrian P."/>
            <person name="Stursova M."/>
            <person name="Martinez M.J."/>
            <person name="Novotny C."/>
            <person name="Magnuson J.K."/>
            <person name="Spatafora J.W."/>
            <person name="Maurice S."/>
            <person name="Pangilinan J."/>
            <person name="Andreopoulos W."/>
            <person name="LaButti K."/>
            <person name="Hundley H."/>
            <person name="Na H."/>
            <person name="Kuo A."/>
            <person name="Barry K."/>
            <person name="Lipzen A."/>
            <person name="Henrissat B."/>
            <person name="Riley R."/>
            <person name="Ahrendt S."/>
            <person name="Nagy L.G."/>
            <person name="Grigoriev I.V."/>
            <person name="Martin F."/>
            <person name="Rosso M.N."/>
        </authorList>
    </citation>
    <scope>NUCLEOTIDE SEQUENCE [LARGE SCALE GENOMIC DNA]</scope>
    <source>
        <strain evidence="2 3">CIRM-BRFM 1785</strain>
    </source>
</reference>
<keyword evidence="3" id="KW-1185">Reference proteome</keyword>
<organism evidence="2 3">
    <name type="scientific">Rhodofomes roseus</name>
    <dbReference type="NCBI Taxonomy" id="34475"/>
    <lineage>
        <taxon>Eukaryota</taxon>
        <taxon>Fungi</taxon>
        <taxon>Dikarya</taxon>
        <taxon>Basidiomycota</taxon>
        <taxon>Agaricomycotina</taxon>
        <taxon>Agaricomycetes</taxon>
        <taxon>Polyporales</taxon>
        <taxon>Rhodofomes</taxon>
    </lineage>
</organism>
<evidence type="ECO:0000256" key="1">
    <source>
        <dbReference type="SAM" id="SignalP"/>
    </source>
</evidence>
<protein>
    <submittedName>
        <fullName evidence="2">Uncharacterized protein</fullName>
    </submittedName>
</protein>
<evidence type="ECO:0000313" key="2">
    <source>
        <dbReference type="EMBL" id="KAH9834533.1"/>
    </source>
</evidence>